<evidence type="ECO:0000313" key="13">
    <source>
        <dbReference type="EMBL" id="GAU22426.1"/>
    </source>
</evidence>
<proteinExistence type="inferred from homology"/>
<dbReference type="AlphaFoldDB" id="A0A2Z6LUC3"/>
<keyword evidence="6" id="KW-0914">Notch signaling pathway</keyword>
<evidence type="ECO:0000256" key="3">
    <source>
        <dbReference type="ARBA" id="ARBA00015303"/>
    </source>
</evidence>
<dbReference type="Pfam" id="PF05450">
    <property type="entry name" value="Nicastrin"/>
    <property type="match status" value="2"/>
</dbReference>
<name>A0A2Z6LUC3_TRISU</name>
<keyword evidence="5 11" id="KW-0732">Signal</keyword>
<evidence type="ECO:0000313" key="14">
    <source>
        <dbReference type="Proteomes" id="UP000242715"/>
    </source>
</evidence>
<comment type="subcellular location">
    <subcellularLocation>
        <location evidence="1">Membrane</location>
        <topology evidence="1">Single-pass type I membrane protein</topology>
    </subcellularLocation>
</comment>
<keyword evidence="9" id="KW-0325">Glycoprotein</keyword>
<dbReference type="Pfam" id="PF18266">
    <property type="entry name" value="Ncstrn_small"/>
    <property type="match status" value="1"/>
</dbReference>
<dbReference type="GO" id="GO:0016485">
    <property type="term" value="P:protein processing"/>
    <property type="evidence" value="ECO:0007669"/>
    <property type="project" value="InterPro"/>
</dbReference>
<dbReference type="Gene3D" id="3.40.630.10">
    <property type="entry name" value="Zn peptidases"/>
    <property type="match status" value="1"/>
</dbReference>
<organism evidence="13 14">
    <name type="scientific">Trifolium subterraneum</name>
    <name type="common">Subterranean clover</name>
    <dbReference type="NCBI Taxonomy" id="3900"/>
    <lineage>
        <taxon>Eukaryota</taxon>
        <taxon>Viridiplantae</taxon>
        <taxon>Streptophyta</taxon>
        <taxon>Embryophyta</taxon>
        <taxon>Tracheophyta</taxon>
        <taxon>Spermatophyta</taxon>
        <taxon>Magnoliopsida</taxon>
        <taxon>eudicotyledons</taxon>
        <taxon>Gunneridae</taxon>
        <taxon>Pentapetalae</taxon>
        <taxon>rosids</taxon>
        <taxon>fabids</taxon>
        <taxon>Fabales</taxon>
        <taxon>Fabaceae</taxon>
        <taxon>Papilionoideae</taxon>
        <taxon>50 kb inversion clade</taxon>
        <taxon>NPAAA clade</taxon>
        <taxon>Hologalegina</taxon>
        <taxon>IRL clade</taxon>
        <taxon>Trifolieae</taxon>
        <taxon>Trifolium</taxon>
    </lineage>
</organism>
<dbReference type="EMBL" id="DF973247">
    <property type="protein sequence ID" value="GAU22426.1"/>
    <property type="molecule type" value="Genomic_DNA"/>
</dbReference>
<evidence type="ECO:0000256" key="10">
    <source>
        <dbReference type="SAM" id="Phobius"/>
    </source>
</evidence>
<dbReference type="SUPFAM" id="SSF53187">
    <property type="entry name" value="Zn-dependent exopeptidases"/>
    <property type="match status" value="1"/>
</dbReference>
<dbReference type="InterPro" id="IPR041084">
    <property type="entry name" value="Ncstrn_small"/>
</dbReference>
<feature type="signal peptide" evidence="11">
    <location>
        <begin position="1"/>
        <end position="21"/>
    </location>
</feature>
<evidence type="ECO:0000256" key="4">
    <source>
        <dbReference type="ARBA" id="ARBA00022692"/>
    </source>
</evidence>
<evidence type="ECO:0000256" key="6">
    <source>
        <dbReference type="ARBA" id="ARBA00022976"/>
    </source>
</evidence>
<dbReference type="GO" id="GO:0005886">
    <property type="term" value="C:plasma membrane"/>
    <property type="evidence" value="ECO:0007669"/>
    <property type="project" value="TreeGrafter"/>
</dbReference>
<keyword evidence="14" id="KW-1185">Reference proteome</keyword>
<dbReference type="InterPro" id="IPR008710">
    <property type="entry name" value="Nicastrin"/>
</dbReference>
<feature type="transmembrane region" description="Helical" evidence="10">
    <location>
        <begin position="671"/>
        <end position="694"/>
    </location>
</feature>
<evidence type="ECO:0000256" key="7">
    <source>
        <dbReference type="ARBA" id="ARBA00022989"/>
    </source>
</evidence>
<dbReference type="OrthoDB" id="10265862at2759"/>
<dbReference type="GO" id="GO:0007219">
    <property type="term" value="P:Notch signaling pathway"/>
    <property type="evidence" value="ECO:0007669"/>
    <property type="project" value="UniProtKB-KW"/>
</dbReference>
<dbReference type="Proteomes" id="UP000242715">
    <property type="component" value="Unassembled WGS sequence"/>
</dbReference>
<gene>
    <name evidence="13" type="ORF">TSUD_123130</name>
</gene>
<sequence length="701" mass="76335">MALIFFFFLFFASHFLSSISGQSSSMESVPDLQNTMYTDVDGYPCVRLLNLSGTIGCSNPGRDKVVAPIVRFKNVDDVSELSTILVSLDEFPTLFTRLSADPSFARKVGGVLIESVTDSQKKLNGFSPDQKFPQAEFAPYHNISYEWNPIGSGIMWKSYSFPVFLLTESGTKTLKEFVLKSEDKRKSYTSNVAEFDLVMQTMKSGTHDSESCLKEGTCLPLGGYSVWSSLPPINISPLNPPKPIILTVASMDSSSFFRDISVGADSPISGLIALLAAADALSRLDGLRDLIIGIRKRLDKALMFWLCRPIPTLREEVTCTQQIEGKLVFVVFTGEAWGYLGSRRFLVELDEHSDAVHGLNHSLIEKVLEIGSVGKGLSQGQGAKNFFAHAEGDSSATDHIMVALKHAQESLLSEDIRITSASASNPGIPPSSLMTFLNKNPGISGVVLEDFDSSFVNKFYHSHLDDLSNVNSSAVVAAASLVARTLYILASETNDVQNSTLAAINVNVTLVEKLMDCLLDCDPGLSCELVNKYISPASTCASNYVGVILDEPSSTPYSGYINDIPRFIWNFLADITSIPKENNSSSCQQGCSGNEVCIKAETDGKGVCTLSTTRYVPAYSTRLKFESGVWSVLPPNSSDKMGVVDPVWTESNWNTIGIRVYTVQIAAYDRVVLFGGIALTILAYLAIAVTRTFVAKATKRD</sequence>
<keyword evidence="8 10" id="KW-0472">Membrane</keyword>
<accession>A0A2Z6LUC3</accession>
<evidence type="ECO:0000259" key="12">
    <source>
        <dbReference type="Pfam" id="PF18266"/>
    </source>
</evidence>
<evidence type="ECO:0000256" key="11">
    <source>
        <dbReference type="SAM" id="SignalP"/>
    </source>
</evidence>
<evidence type="ECO:0000256" key="8">
    <source>
        <dbReference type="ARBA" id="ARBA00023136"/>
    </source>
</evidence>
<evidence type="ECO:0000256" key="2">
    <source>
        <dbReference type="ARBA" id="ARBA00007717"/>
    </source>
</evidence>
<evidence type="ECO:0000256" key="9">
    <source>
        <dbReference type="ARBA" id="ARBA00023180"/>
    </source>
</evidence>
<protein>
    <recommendedName>
        <fullName evidence="3">Nicastrin</fullName>
    </recommendedName>
</protein>
<keyword evidence="4 10" id="KW-0812">Transmembrane</keyword>
<evidence type="ECO:0000256" key="1">
    <source>
        <dbReference type="ARBA" id="ARBA00004479"/>
    </source>
</evidence>
<feature type="domain" description="Nicastrin small lobe" evidence="12">
    <location>
        <begin position="44"/>
        <end position="201"/>
    </location>
</feature>
<comment type="similarity">
    <text evidence="2">Belongs to the nicastrin family.</text>
</comment>
<feature type="chain" id="PRO_5016369876" description="Nicastrin" evidence="11">
    <location>
        <begin position="22"/>
        <end position="701"/>
    </location>
</feature>
<dbReference type="PANTHER" id="PTHR21092:SF0">
    <property type="entry name" value="NICASTRIN"/>
    <property type="match status" value="1"/>
</dbReference>
<reference evidence="14" key="1">
    <citation type="journal article" date="2017" name="Front. Plant Sci.">
        <title>Climate Clever Clovers: New Paradigm to Reduce the Environmental Footprint of Ruminants by Breeding Low Methanogenic Forages Utilizing Haplotype Variation.</title>
        <authorList>
            <person name="Kaur P."/>
            <person name="Appels R."/>
            <person name="Bayer P.E."/>
            <person name="Keeble-Gagnere G."/>
            <person name="Wang J."/>
            <person name="Hirakawa H."/>
            <person name="Shirasawa K."/>
            <person name="Vercoe P."/>
            <person name="Stefanova K."/>
            <person name="Durmic Z."/>
            <person name="Nichols P."/>
            <person name="Revell C."/>
            <person name="Isobe S.N."/>
            <person name="Edwards D."/>
            <person name="Erskine W."/>
        </authorList>
    </citation>
    <scope>NUCLEOTIDE SEQUENCE [LARGE SCALE GENOMIC DNA]</scope>
    <source>
        <strain evidence="14">cv. Daliak</strain>
    </source>
</reference>
<dbReference type="PANTHER" id="PTHR21092">
    <property type="entry name" value="NICASTRIN"/>
    <property type="match status" value="1"/>
</dbReference>
<evidence type="ECO:0000256" key="5">
    <source>
        <dbReference type="ARBA" id="ARBA00022729"/>
    </source>
</evidence>
<keyword evidence="7 10" id="KW-1133">Transmembrane helix</keyword>